<dbReference type="GO" id="GO:0005509">
    <property type="term" value="F:calcium ion binding"/>
    <property type="evidence" value="ECO:0007669"/>
    <property type="project" value="InterPro"/>
</dbReference>
<gene>
    <name evidence="6" type="ORF">SAMN04244559_02293</name>
</gene>
<dbReference type="PRINTS" id="PR00313">
    <property type="entry name" value="CABNDNGRPT"/>
</dbReference>
<dbReference type="Pfam" id="PF06594">
    <property type="entry name" value="HCBP_related"/>
    <property type="match status" value="1"/>
</dbReference>
<keyword evidence="7" id="KW-1185">Reference proteome</keyword>
<organism evidence="6 7">
    <name type="scientific">Magnetospirillum fulvum</name>
    <name type="common">Rhodospirillum fulvum</name>
    <dbReference type="NCBI Taxonomy" id="1082"/>
    <lineage>
        <taxon>Bacteria</taxon>
        <taxon>Pseudomonadati</taxon>
        <taxon>Pseudomonadota</taxon>
        <taxon>Alphaproteobacteria</taxon>
        <taxon>Rhodospirillales</taxon>
        <taxon>Rhodospirillaceae</taxon>
        <taxon>Magnetospirillum</taxon>
    </lineage>
</organism>
<reference evidence="7" key="1">
    <citation type="submission" date="2016-10" db="EMBL/GenBank/DDBJ databases">
        <authorList>
            <person name="Varghese N."/>
            <person name="Submissions S."/>
        </authorList>
    </citation>
    <scope>NUCLEOTIDE SEQUENCE [LARGE SCALE GENOMIC DNA]</scope>
    <source>
        <strain evidence="7">DSM 13234</strain>
    </source>
</reference>
<dbReference type="Proteomes" id="UP000182983">
    <property type="component" value="Unassembled WGS sequence"/>
</dbReference>
<evidence type="ECO:0000256" key="1">
    <source>
        <dbReference type="ARBA" id="ARBA00022670"/>
    </source>
</evidence>
<dbReference type="GO" id="GO:0016020">
    <property type="term" value="C:membrane"/>
    <property type="evidence" value="ECO:0007669"/>
    <property type="project" value="TreeGrafter"/>
</dbReference>
<evidence type="ECO:0000256" key="4">
    <source>
        <dbReference type="PROSITE-ProRule" id="PRU01240"/>
    </source>
</evidence>
<dbReference type="Pfam" id="PF00082">
    <property type="entry name" value="Peptidase_S8"/>
    <property type="match status" value="1"/>
</dbReference>
<protein>
    <submittedName>
        <fullName evidence="6">Regulatory P domain of the subtilisin-like proprotein convertase</fullName>
    </submittedName>
</protein>
<comment type="caution">
    <text evidence="4">Lacks conserved residue(s) required for the propagation of feature annotation.</text>
</comment>
<dbReference type="Pfam" id="PF01483">
    <property type="entry name" value="P_proprotein"/>
    <property type="match status" value="1"/>
</dbReference>
<dbReference type="InterPro" id="IPR000209">
    <property type="entry name" value="Peptidase_S8/S53_dom"/>
</dbReference>
<dbReference type="PROSITE" id="PS51892">
    <property type="entry name" value="SUBTILASE"/>
    <property type="match status" value="1"/>
</dbReference>
<evidence type="ECO:0000256" key="2">
    <source>
        <dbReference type="ARBA" id="ARBA00022801"/>
    </source>
</evidence>
<dbReference type="PROSITE" id="PS00330">
    <property type="entry name" value="HEMOLYSIN_CALCIUM"/>
    <property type="match status" value="5"/>
</dbReference>
<dbReference type="GO" id="GO:0004252">
    <property type="term" value="F:serine-type endopeptidase activity"/>
    <property type="evidence" value="ECO:0007669"/>
    <property type="project" value="InterPro"/>
</dbReference>
<name>A0A1H6IAX5_MAGFU</name>
<keyword evidence="1" id="KW-0645">Protease</keyword>
<feature type="domain" description="P/Homo B" evidence="5">
    <location>
        <begin position="1254"/>
        <end position="1389"/>
    </location>
</feature>
<dbReference type="PANTHER" id="PTHR42884:SF14">
    <property type="entry name" value="NEUROENDOCRINE CONVERTASE 1"/>
    <property type="match status" value="1"/>
</dbReference>
<dbReference type="SUPFAM" id="SSF49785">
    <property type="entry name" value="Galactose-binding domain-like"/>
    <property type="match status" value="1"/>
</dbReference>
<dbReference type="Gene3D" id="2.150.10.10">
    <property type="entry name" value="Serralysin-like metalloprotease, C-terminal"/>
    <property type="match status" value="6"/>
</dbReference>
<dbReference type="GO" id="GO:0016485">
    <property type="term" value="P:protein processing"/>
    <property type="evidence" value="ECO:0007669"/>
    <property type="project" value="TreeGrafter"/>
</dbReference>
<dbReference type="Pfam" id="PF00353">
    <property type="entry name" value="HemolysinCabind"/>
    <property type="match status" value="9"/>
</dbReference>
<evidence type="ECO:0000313" key="6">
    <source>
        <dbReference type="EMBL" id="SEH43531.1"/>
    </source>
</evidence>
<dbReference type="PROSITE" id="PS51829">
    <property type="entry name" value="P_HOMO_B"/>
    <property type="match status" value="1"/>
</dbReference>
<evidence type="ECO:0000313" key="7">
    <source>
        <dbReference type="Proteomes" id="UP000182983"/>
    </source>
</evidence>
<dbReference type="PROSITE" id="PS00138">
    <property type="entry name" value="SUBTILASE_SER"/>
    <property type="match status" value="1"/>
</dbReference>
<proteinExistence type="inferred from homology"/>
<sequence>MPPGFDLQAEIDYAIVHKYIGKDAEFAAHFVWGGSGDLQRPNGALGGFNGEYTAAAAYLYGLVGSLAGYADRTLYLAGGGLNGIFGPESNQGSANTFFLKVERYNSITQGYSDAQAYKNSTSSLVPMLKNYGNKVSNDLSNTPAVMEYLGEKALQTIKGLTDTLSGAISSIGEWFSSDNTPVDNSLLNIATNTYLDTLQTSNWNQDALASGVLQGLISGGPGLTTEVQVGGWLLDGLNIDTADNTGVAAATQIIADDYRPGNTNLTTAWDAGLETGWRYFSSAEIEETASALAYGSVLNTSNYWGQTVTYTDPLVLDLDGNGVTLTDYSSAPVLFDIDNDGGSKEICGWVSPTDGIVVHDTNGNGVIDTIAETLSEYYAGTAGTGGNNGQRRFADGFAALASLDTNADGVFNASDTAWSQLRVWVDSNHDGLSFTDANGNGARDTGEASELKTFAELGITAINLSADRTSGRVRGGNEILAAGSYTRLVGGVATAAEVLAARFLANPNGSTAATSGAGTTVTTETTDGAITAYVASNGGEVINVAAKGVKNATGGDGDDTLIGDARNNWLAGGIGRDSFNAGGGNDVLLVDAADDLEHSDAGDGLDVVQVIGDAGVILNLSQMHAEVAQGGDGDDAIIGGGSSNVFVAGGAGDDLIIGGAADDALSGEDGDDTVDGLGGDDLIRGHRGNDFLFGSEGDDIIDGGEGDDQISGDSGNDVLTGGAGDDVIDGGVGIDLAKFSGSYADYRIVRTDQGVLVSDTSGTDGSDLLTGVEKLGFSDISCVDLNLENPMAAKDVVDIASRTGSAMTVDGVYYANAVLITAADLLKNDIDWQNDALHIGAITGVRGGTARLTQSGDVLFIPDTAFKGIMNFKYTVVDAKGNAGALVGVAGTGQQAVLSATVSLRTSDMPMDDLLPDEWYITDANVLPVWQDYTGKGVRIAQVEPGMPYAVGAELFDYRHADLQANVDRAWLAAGGGDASGSSVSTHATLVAGVMVAAANGEGAVGVAYDATLAGYWLPNTPVVAADWAALGVYKEYDVVNNSWGASLDFSLSSQPVGTVPQQFLDAVGYGRGGLGTILVFAGGNQRQEGSNANYSVASNSRVSITVGAINAPGDLGSLVIGQEPFSNPGASILVSAAGSNVESTSHLVKNDNGSVFGSDYTAAQGTSFATPIVSGIVALMLEANPNLGWRDVQEILALCARKVNDPNGTDWTTNGARYWNGGGMHVSHDYGFGNVDALAAVRLAETWNDVRTSYNETVLTASSATAAAIPDGSGMVARSLQISGSEIVETAEVIVTLDHARWGDLIIKLISPSGTESILMDRAGKNPGSGASDLGNLSSGTLSWSFTTTHCRGEAAAGTWTVQVIDAVTGAVGSVQSVEVRLWGREGSGNDTYVYTNEFGTFASGERTLLADTNGGKDILNAAAVSGNSVLDLTSGATCLIAGKTFTTDGNIEFAFGGDGNDTLRGNVGSNRLQGGRGSDSLNGGDALDLLDGGQGNDTLTGGAGTDLFLIRKEAGSVDTITDFSAAEGGEKIVIVGFDNLTDLTQITRTQEGANTRIGLPDGQSVLLLNTTATAITEQSFVFISDATMLEDYLGYAKNMHIIGTSGVESMYLPTAYGDLAAFAMGGNDTFLSQTVNDMLDGGDGNDALGGDYGSVAGDDWLEGGAGNDTLDGNGGNDVLQGGSGTDQLWGKDGNDIAYGGSGNDVLLGENGSDVLVGGSGADYLDGGAGSDLVTVDGDIGTISGGVASYYGTRVGGADADVFRVLPSAVGATGLSISSNTISASNLIADFNPNAGGDRIDLTALNWIKSFADISISTLTIGTVTVARVQAYDGSHSLALHLYGVTASQLTAEHFLIATIPGGVYGGSANDTLAGDAGGNWIDGGAGADIMEGRTGDDTYIIDNVGDVVKELPGGGFDTVTSSVSFTLADNVEQLKLTGSASISGTGNDADNRLVGNAGANRLNGLAGADTMIGGAGNDTYGVDNTGDEIVEVAGEGTDTVEATVSYTLSDNVENLTLTGTEAINGTGNTAGNVLTGNAGDNRLDGAAGADTLIGGAGSDTYIIDNAGDVVQELTNEGWDSIISQINYTLPGNVEELTLATGVTLGTGNALDNILHGNVADNILSGLGGNDILQGGTGNDTLIGGSGSDTYVFDRGDGQDTIVNGTGTGGASGQLEFGAGIADDQLWFAQSGNDLIIKVMGTTSQTTVSNWFASADHQLAEITTADGFELDSGLTQLIQAMATYSANNAGFDPTAAANTSITDTTVLAAVNSSWHRAAA</sequence>
<evidence type="ECO:0000256" key="3">
    <source>
        <dbReference type="ARBA" id="ARBA00022825"/>
    </source>
</evidence>
<keyword evidence="3" id="KW-0720">Serine protease</keyword>
<dbReference type="GO" id="GO:0005737">
    <property type="term" value="C:cytoplasm"/>
    <property type="evidence" value="ECO:0007669"/>
    <property type="project" value="UniProtKB-ARBA"/>
</dbReference>
<accession>A0A1H6IAX5</accession>
<keyword evidence="2" id="KW-0378">Hydrolase</keyword>
<dbReference type="InterPro" id="IPR008979">
    <property type="entry name" value="Galactose-bd-like_sf"/>
</dbReference>
<dbReference type="SUPFAM" id="SSF52743">
    <property type="entry name" value="Subtilisin-like"/>
    <property type="match status" value="1"/>
</dbReference>
<dbReference type="InterPro" id="IPR041690">
    <property type="entry name" value="Cadherin_5"/>
</dbReference>
<dbReference type="Gene3D" id="2.60.120.260">
    <property type="entry name" value="Galactose-binding domain-like"/>
    <property type="match status" value="1"/>
</dbReference>
<dbReference type="Gene3D" id="3.40.50.200">
    <property type="entry name" value="Peptidase S8/S53 domain"/>
    <property type="match status" value="1"/>
</dbReference>
<dbReference type="InterPro" id="IPR036852">
    <property type="entry name" value="Peptidase_S8/S53_dom_sf"/>
</dbReference>
<dbReference type="InterPro" id="IPR018511">
    <property type="entry name" value="Hemolysin-typ_Ca-bd_CS"/>
</dbReference>
<dbReference type="InterPro" id="IPR002884">
    <property type="entry name" value="P_dom"/>
</dbReference>
<dbReference type="Pfam" id="PF17892">
    <property type="entry name" value="Cadherin_5"/>
    <property type="match status" value="1"/>
</dbReference>
<dbReference type="SUPFAM" id="SSF51120">
    <property type="entry name" value="beta-Roll"/>
    <property type="match status" value="7"/>
</dbReference>
<dbReference type="InterPro" id="IPR023828">
    <property type="entry name" value="Peptidase_S8_Ser-AS"/>
</dbReference>
<dbReference type="InterPro" id="IPR001343">
    <property type="entry name" value="Hemolysn_Ca-bd"/>
</dbReference>
<dbReference type="GO" id="GO:0012505">
    <property type="term" value="C:endomembrane system"/>
    <property type="evidence" value="ECO:0007669"/>
    <property type="project" value="UniProtKB-ARBA"/>
</dbReference>
<evidence type="ECO:0000259" key="5">
    <source>
        <dbReference type="PROSITE" id="PS51829"/>
    </source>
</evidence>
<comment type="similarity">
    <text evidence="4">Belongs to the peptidase S8 family.</text>
</comment>
<dbReference type="InterPro" id="IPR010566">
    <property type="entry name" value="Haemolys_ca-bd"/>
</dbReference>
<dbReference type="InterPro" id="IPR011049">
    <property type="entry name" value="Serralysin-like_metalloprot_C"/>
</dbReference>
<dbReference type="PANTHER" id="PTHR42884">
    <property type="entry name" value="PROPROTEIN CONVERTASE SUBTILISIN/KEXIN-RELATED"/>
    <property type="match status" value="1"/>
</dbReference>
<dbReference type="EMBL" id="FNWO01000009">
    <property type="protein sequence ID" value="SEH43531.1"/>
    <property type="molecule type" value="Genomic_DNA"/>
</dbReference>